<protein>
    <submittedName>
        <fullName evidence="1">Uncharacterized protein</fullName>
    </submittedName>
</protein>
<name>A0ACC2F9S2_DALPE</name>
<evidence type="ECO:0000313" key="2">
    <source>
        <dbReference type="Proteomes" id="UP001157502"/>
    </source>
</evidence>
<dbReference type="EMBL" id="CM055758">
    <property type="protein sequence ID" value="KAJ7988068.1"/>
    <property type="molecule type" value="Genomic_DNA"/>
</dbReference>
<accession>A0ACC2F9S2</accession>
<evidence type="ECO:0000313" key="1">
    <source>
        <dbReference type="EMBL" id="KAJ7988068.1"/>
    </source>
</evidence>
<sequence length="372" mass="41780">MTLQLHVTLDQMWRLRHESTRKSGAFVEFTHTSFSTSPDRYKAKAMKIWFLSALVLVCRCRGASPCPDLCKCHMTEVVCNDVPLTQFPSEGMPGTTTSLTIQFTNISSISELHLGATPLLQELYLYNNILTSLPADLFRGVPLLSTVALSDNKLDRLPANVFGHAPLKTLVLKNNLIDRVNADWLSDNSNLTWLDLSGNRLTAVPAALLQKLRCLENLDLSHNRLEKIQPNSLGPLIRLERLNLEGNKLSTLDPSTFSSNVNLTHLFLLANRLEQLPSTLFQGLANLQHLSLDNNRLRCISPGLLDPLHSIAEEGLDITGNPWMCDKKVEYLWRWLQKNLKKMFMANNLRCASPDSLKERPVMSLTDSDIGL</sequence>
<gene>
    <name evidence="1" type="ORF">DPEC_G00319800</name>
</gene>
<organism evidence="1 2">
    <name type="scientific">Dallia pectoralis</name>
    <name type="common">Alaska blackfish</name>
    <dbReference type="NCBI Taxonomy" id="75939"/>
    <lineage>
        <taxon>Eukaryota</taxon>
        <taxon>Metazoa</taxon>
        <taxon>Chordata</taxon>
        <taxon>Craniata</taxon>
        <taxon>Vertebrata</taxon>
        <taxon>Euteleostomi</taxon>
        <taxon>Actinopterygii</taxon>
        <taxon>Neopterygii</taxon>
        <taxon>Teleostei</taxon>
        <taxon>Protacanthopterygii</taxon>
        <taxon>Esociformes</taxon>
        <taxon>Umbridae</taxon>
        <taxon>Dallia</taxon>
    </lineage>
</organism>
<reference evidence="1" key="1">
    <citation type="submission" date="2021-05" db="EMBL/GenBank/DDBJ databases">
        <authorList>
            <person name="Pan Q."/>
            <person name="Jouanno E."/>
            <person name="Zahm M."/>
            <person name="Klopp C."/>
            <person name="Cabau C."/>
            <person name="Louis A."/>
            <person name="Berthelot C."/>
            <person name="Parey E."/>
            <person name="Roest Crollius H."/>
            <person name="Montfort J."/>
            <person name="Robinson-Rechavi M."/>
            <person name="Bouchez O."/>
            <person name="Lampietro C."/>
            <person name="Lopez Roques C."/>
            <person name="Donnadieu C."/>
            <person name="Postlethwait J."/>
            <person name="Bobe J."/>
            <person name="Dillon D."/>
            <person name="Chandos A."/>
            <person name="von Hippel F."/>
            <person name="Guiguen Y."/>
        </authorList>
    </citation>
    <scope>NUCLEOTIDE SEQUENCE</scope>
    <source>
        <strain evidence="1">YG-Jan2019</strain>
    </source>
</reference>
<proteinExistence type="predicted"/>
<dbReference type="Proteomes" id="UP001157502">
    <property type="component" value="Chromosome 31"/>
</dbReference>
<keyword evidence="2" id="KW-1185">Reference proteome</keyword>
<comment type="caution">
    <text evidence="1">The sequence shown here is derived from an EMBL/GenBank/DDBJ whole genome shotgun (WGS) entry which is preliminary data.</text>
</comment>